<feature type="region of interest" description="Disordered" evidence="1">
    <location>
        <begin position="1084"/>
        <end position="1124"/>
    </location>
</feature>
<feature type="signal peptide" evidence="3">
    <location>
        <begin position="1"/>
        <end position="32"/>
    </location>
</feature>
<feature type="compositionally biased region" description="Low complexity" evidence="1">
    <location>
        <begin position="343"/>
        <end position="355"/>
    </location>
</feature>
<name>A0AAU9G0S7_DROMD</name>
<feature type="region of interest" description="Disordered" evidence="1">
    <location>
        <begin position="117"/>
        <end position="263"/>
    </location>
</feature>
<reference evidence="4 5" key="1">
    <citation type="submission" date="2024-02" db="EMBL/GenBank/DDBJ databases">
        <title>A chromosome-level genome assembly of Drosophila madeirensis, a fruit fly species endemic to Madeira island.</title>
        <authorList>
            <person name="Tomihara K."/>
            <person name="Llopart A."/>
            <person name="Yamamoto D."/>
        </authorList>
    </citation>
    <scope>NUCLEOTIDE SEQUENCE [LARGE SCALE GENOMIC DNA]</scope>
    <source>
        <strain evidence="4 5">RF1</strain>
    </source>
</reference>
<feature type="chain" id="PRO_5043807002" evidence="3">
    <location>
        <begin position="33"/>
        <end position="1162"/>
    </location>
</feature>
<feature type="compositionally biased region" description="Acidic residues" evidence="1">
    <location>
        <begin position="589"/>
        <end position="600"/>
    </location>
</feature>
<protein>
    <submittedName>
        <fullName evidence="4">Serine-rich adhesin for platelets</fullName>
    </submittedName>
</protein>
<evidence type="ECO:0000256" key="2">
    <source>
        <dbReference type="SAM" id="Phobius"/>
    </source>
</evidence>
<keyword evidence="2" id="KW-0812">Transmembrane</keyword>
<feature type="region of interest" description="Disordered" evidence="1">
    <location>
        <begin position="767"/>
        <end position="807"/>
    </location>
</feature>
<keyword evidence="3" id="KW-0732">Signal</keyword>
<keyword evidence="5" id="KW-1185">Reference proteome</keyword>
<keyword evidence="2" id="KW-1133">Transmembrane helix</keyword>
<feature type="compositionally biased region" description="Basic and acidic residues" evidence="1">
    <location>
        <begin position="215"/>
        <end position="228"/>
    </location>
</feature>
<feature type="compositionally biased region" description="Low complexity" evidence="1">
    <location>
        <begin position="383"/>
        <end position="413"/>
    </location>
</feature>
<dbReference type="AlphaFoldDB" id="A0AAU9G0S7"/>
<feature type="compositionally biased region" description="Polar residues" evidence="1">
    <location>
        <begin position="458"/>
        <end position="473"/>
    </location>
</feature>
<sequence>MLSSAINKTARNAANTFQVLAILLYCCSLVQGQAQQQQQQHLKYQQLQYQMQQQYEYQQQQHYQQQFQQKQQQQQQQQQPLTPTVAFGHKQHEETIDLLSTQPTQLLQTGVSLIVDDGKGTAGNDGNDGNGNANGNGNGNRRRIAQAGMRKRKRRPQLPLAPLGATEEDTAAGSGSGSGSVADSGSTYWRGHVEDDADALRRRKQPLVREPMAALERERDKQRQRPEPLDASVQASSQSKAYRRPYGQSKKQEQEAPASGAKLQTSVDLKNILKNSGGLSLSEILQQKNLSLDDLLKGKQNALLALQTTAIAPPSQPQGEAVQKKQSQQSKQGVRRLPSAYLSSTTTSSTTTSHSHSQESEEEESLRMRAKFPTLQRLKLFGSSSRESSTTRRSQQPTAGSTASSTAAPSTTTRVPLYKKRQHMRSTLKPPGLFKSASSSSTTAATTTTTTSSSSSSLEVDTSTPIITSTLANSIEEIEEQQPEQEQEEPEPEPEPDSIEVESGEIAQTEPPPASTTSNPRHRLRNASSKEGQKRLKDNFIQQNYDRNVVESIEDVQLDAVDARGNSTEAASPSAAAQPGGNASGELNYNDDDLENFFDEVESHTHHTRVPAPEREIEPQPSSAQSPIESSPAPAEQQPQPQQQPQLTLVDDVDDRTDLLELIEDRRSGNRLFKVLEQRNMTLEELIEHRKRGSSQLHLSTIVSGGGEHSRFYPGQKVVLQDNMDIVTAFENFPHFNLMDLKSVKPDEIKTDSQGSSYFTSIIDIEPNESEQQEKRQQQPGGNRGPAYAQPSSASQAGGVSFNHHQQSRGEKSLGFFPSWKTLALASLATATEERNAYFLPPPRLLLDGNGSAQEVDTDPDELLEPSSIDIDLSVSPYGGAGGEDGNRSQLANSKLLPANDNVIDEIEEEVARAHDLLDLELSGPGFHRSPAAAAATSVSQQHLGTMYASMPSGIRSAIVASAAIVITALATFLVIFVVCRWKQHRRRKTSYLKTYNAMKSKLPQMAQTGASASRRSSMRQHMEELVIGSSRGAAASGGTGAGAPGIGIASISTAVSCCTPVHQLQRQSSMLFTRDGSATLSTATSMTTTGGGGAAAGAAPSTAALGGRTQAGHSGSSGGSSASASLALSLRSAHQKLNTMDPNSPEVQEYLFDTLRKSFDN</sequence>
<evidence type="ECO:0000256" key="1">
    <source>
        <dbReference type="SAM" id="MobiDB-lite"/>
    </source>
</evidence>
<gene>
    <name evidence="4" type="ORF">DMAD_01631</name>
</gene>
<evidence type="ECO:0000313" key="5">
    <source>
        <dbReference type="Proteomes" id="UP001500889"/>
    </source>
</evidence>
<feature type="region of interest" description="Disordered" evidence="1">
    <location>
        <begin position="314"/>
        <end position="548"/>
    </location>
</feature>
<feature type="compositionally biased region" description="Acidic residues" evidence="1">
    <location>
        <begin position="476"/>
        <end position="503"/>
    </location>
</feature>
<feature type="compositionally biased region" description="Low complexity" evidence="1">
    <location>
        <begin position="436"/>
        <end position="457"/>
    </location>
</feature>
<feature type="compositionally biased region" description="Low complexity" evidence="1">
    <location>
        <begin position="1097"/>
        <end position="1108"/>
    </location>
</feature>
<feature type="compositionally biased region" description="Gly residues" evidence="1">
    <location>
        <begin position="120"/>
        <end position="138"/>
    </location>
</feature>
<feature type="compositionally biased region" description="Low complexity" evidence="1">
    <location>
        <begin position="785"/>
        <end position="799"/>
    </location>
</feature>
<feature type="region of interest" description="Disordered" evidence="1">
    <location>
        <begin position="560"/>
        <end position="648"/>
    </location>
</feature>
<feature type="compositionally biased region" description="Basic and acidic residues" evidence="1">
    <location>
        <begin position="191"/>
        <end position="200"/>
    </location>
</feature>
<feature type="compositionally biased region" description="Low complexity" evidence="1">
    <location>
        <begin position="570"/>
        <end position="585"/>
    </location>
</feature>
<feature type="compositionally biased region" description="Low complexity" evidence="1">
    <location>
        <begin position="629"/>
        <end position="648"/>
    </location>
</feature>
<keyword evidence="2" id="KW-0472">Membrane</keyword>
<accession>A0AAU9G0S7</accession>
<organism evidence="4 5">
    <name type="scientific">Drosophila madeirensis</name>
    <name type="common">Fruit fly</name>
    <dbReference type="NCBI Taxonomy" id="30013"/>
    <lineage>
        <taxon>Eukaryota</taxon>
        <taxon>Metazoa</taxon>
        <taxon>Ecdysozoa</taxon>
        <taxon>Arthropoda</taxon>
        <taxon>Hexapoda</taxon>
        <taxon>Insecta</taxon>
        <taxon>Pterygota</taxon>
        <taxon>Neoptera</taxon>
        <taxon>Endopterygota</taxon>
        <taxon>Diptera</taxon>
        <taxon>Brachycera</taxon>
        <taxon>Muscomorpha</taxon>
        <taxon>Ephydroidea</taxon>
        <taxon>Drosophilidae</taxon>
        <taxon>Drosophila</taxon>
        <taxon>Sophophora</taxon>
    </lineage>
</organism>
<dbReference type="EMBL" id="AP029266">
    <property type="protein sequence ID" value="BFG02018.1"/>
    <property type="molecule type" value="Genomic_DNA"/>
</dbReference>
<proteinExistence type="predicted"/>
<dbReference type="Proteomes" id="UP001500889">
    <property type="component" value="Chromosome A"/>
</dbReference>
<feature type="compositionally biased region" description="Basic residues" evidence="1">
    <location>
        <begin position="140"/>
        <end position="156"/>
    </location>
</feature>
<feature type="transmembrane region" description="Helical" evidence="2">
    <location>
        <begin position="958"/>
        <end position="980"/>
    </location>
</feature>
<feature type="compositionally biased region" description="Basic residues" evidence="1">
    <location>
        <begin position="417"/>
        <end position="426"/>
    </location>
</feature>
<evidence type="ECO:0000313" key="4">
    <source>
        <dbReference type="EMBL" id="BFG02018.1"/>
    </source>
</evidence>
<evidence type="ECO:0000256" key="3">
    <source>
        <dbReference type="SAM" id="SignalP"/>
    </source>
</evidence>